<keyword evidence="2" id="KW-1185">Reference proteome</keyword>
<gene>
    <name evidence="1" type="ORF">MRB53_007297</name>
</gene>
<proteinExistence type="predicted"/>
<dbReference type="Proteomes" id="UP001234297">
    <property type="component" value="Chromosome 2"/>
</dbReference>
<dbReference type="EMBL" id="CM056810">
    <property type="protein sequence ID" value="KAJ8645549.1"/>
    <property type="molecule type" value="Genomic_DNA"/>
</dbReference>
<sequence>MTALQPKEEEEGEASQLQESEAVGSREDTHDLRPAALPGHPQSSRRRNIRLLCRRELRKRNMPMVYNPFDMYTQDTGQRGGVEELLISHLTQPAPDQLSHEQNLTALQPKDEGEASQLQASEAVGSREDTPRVCFEGWFLTKGSLKDKGRPLKKFSHGELVLATTNFSDDKKLGEGEFGSVYEGKVKQIEFSVTEVRHSLTCLKPLQLRVILEFKLGLGSTYTGSFLG</sequence>
<protein>
    <submittedName>
        <fullName evidence="1">Uncharacterized protein</fullName>
    </submittedName>
</protein>
<comment type="caution">
    <text evidence="1">The sequence shown here is derived from an EMBL/GenBank/DDBJ whole genome shotgun (WGS) entry which is preliminary data.</text>
</comment>
<organism evidence="1 2">
    <name type="scientific">Persea americana</name>
    <name type="common">Avocado</name>
    <dbReference type="NCBI Taxonomy" id="3435"/>
    <lineage>
        <taxon>Eukaryota</taxon>
        <taxon>Viridiplantae</taxon>
        <taxon>Streptophyta</taxon>
        <taxon>Embryophyta</taxon>
        <taxon>Tracheophyta</taxon>
        <taxon>Spermatophyta</taxon>
        <taxon>Magnoliopsida</taxon>
        <taxon>Magnoliidae</taxon>
        <taxon>Laurales</taxon>
        <taxon>Lauraceae</taxon>
        <taxon>Persea</taxon>
    </lineage>
</organism>
<reference evidence="1 2" key="1">
    <citation type="journal article" date="2022" name="Hortic Res">
        <title>A haplotype resolved chromosomal level avocado genome allows analysis of novel avocado genes.</title>
        <authorList>
            <person name="Nath O."/>
            <person name="Fletcher S.J."/>
            <person name="Hayward A."/>
            <person name="Shaw L.M."/>
            <person name="Masouleh A.K."/>
            <person name="Furtado A."/>
            <person name="Henry R.J."/>
            <person name="Mitter N."/>
        </authorList>
    </citation>
    <scope>NUCLEOTIDE SEQUENCE [LARGE SCALE GENOMIC DNA]</scope>
    <source>
        <strain evidence="2">cv. Hass</strain>
    </source>
</reference>
<accession>A0ACC2MIL2</accession>
<evidence type="ECO:0000313" key="2">
    <source>
        <dbReference type="Proteomes" id="UP001234297"/>
    </source>
</evidence>
<evidence type="ECO:0000313" key="1">
    <source>
        <dbReference type="EMBL" id="KAJ8645549.1"/>
    </source>
</evidence>
<name>A0ACC2MIL2_PERAE</name>